<organism evidence="3 4">
    <name type="scientific">Rhizoctonia solani</name>
    <dbReference type="NCBI Taxonomy" id="456999"/>
    <lineage>
        <taxon>Eukaryota</taxon>
        <taxon>Fungi</taxon>
        <taxon>Dikarya</taxon>
        <taxon>Basidiomycota</taxon>
        <taxon>Agaricomycotina</taxon>
        <taxon>Agaricomycetes</taxon>
        <taxon>Cantharellales</taxon>
        <taxon>Ceratobasidiaceae</taxon>
        <taxon>Rhizoctonia</taxon>
    </lineage>
</organism>
<dbReference type="InterPro" id="IPR029045">
    <property type="entry name" value="ClpP/crotonase-like_dom_sf"/>
</dbReference>
<evidence type="ECO:0000256" key="1">
    <source>
        <dbReference type="SAM" id="MobiDB-lite"/>
    </source>
</evidence>
<evidence type="ECO:0008006" key="5">
    <source>
        <dbReference type="Google" id="ProtNLM"/>
    </source>
</evidence>
<gene>
    <name evidence="3" type="ORF">RDB_LOCUS141283</name>
</gene>
<dbReference type="PANTHER" id="PTHR37049">
    <property type="entry name" value="PEPTIDASE S41 FAMILY PROTEIN"/>
    <property type="match status" value="1"/>
</dbReference>
<accession>A0A8H3HAQ4</accession>
<feature type="region of interest" description="Disordered" evidence="1">
    <location>
        <begin position="504"/>
        <end position="530"/>
    </location>
</feature>
<evidence type="ECO:0000256" key="2">
    <source>
        <dbReference type="SAM" id="SignalP"/>
    </source>
</evidence>
<dbReference type="InterPro" id="IPR052766">
    <property type="entry name" value="S41A_metabolite_peptidase"/>
</dbReference>
<feature type="signal peptide" evidence="2">
    <location>
        <begin position="1"/>
        <end position="15"/>
    </location>
</feature>
<comment type="caution">
    <text evidence="3">The sequence shown here is derived from an EMBL/GenBank/DDBJ whole genome shotgun (WGS) entry which is preliminary data.</text>
</comment>
<evidence type="ECO:0000313" key="3">
    <source>
        <dbReference type="EMBL" id="CAE6512893.1"/>
    </source>
</evidence>
<dbReference type="AlphaFoldDB" id="A0A8H3HAQ4"/>
<proteinExistence type="predicted"/>
<evidence type="ECO:0000313" key="4">
    <source>
        <dbReference type="Proteomes" id="UP000663861"/>
    </source>
</evidence>
<dbReference type="Gene3D" id="3.90.226.10">
    <property type="entry name" value="2-enoyl-CoA Hydratase, Chain A, domain 1"/>
    <property type="match status" value="1"/>
</dbReference>
<dbReference type="EMBL" id="CAJMWY010003981">
    <property type="protein sequence ID" value="CAE6512893.1"/>
    <property type="molecule type" value="Genomic_DNA"/>
</dbReference>
<reference evidence="3" key="1">
    <citation type="submission" date="2021-01" db="EMBL/GenBank/DDBJ databases">
        <authorList>
            <person name="Kaushik A."/>
        </authorList>
    </citation>
    <scope>NUCLEOTIDE SEQUENCE</scope>
    <source>
        <strain evidence="3">AG4-RS23</strain>
    </source>
</reference>
<feature type="chain" id="PRO_5034722811" description="Tail specific protease domain-containing protein" evidence="2">
    <location>
        <begin position="16"/>
        <end position="753"/>
    </location>
</feature>
<sequence>MYYLFALATAGLAVGSPLQPRQSDPCTAIASKGWYKPSQVLSCLQSFPYNETLRNNVLSCLQSFPYNETLRNNVVDVVSKTFNFHTSVSFHLNMPDPFTDDTVDIQGELRRIGSTRYDSDFALHQDVSKNVKRLNDGHAGYINYCYDSLFVTYLPFPLAVLARPDALDVQNIHIVPEASTVATAEFGSDAFNGARIVSINGKDPWTVVDESAAISGGYQAKTTRQNAFFSSYQRATTEWSYRLGDFAQWSLPVKGDSVTLRLVRNGTNTEETYTVPYLSRVGSSTIAFTDAKSLWANNCVATPSTNGASYYNKVQAKTKVAADKPRFQPDPGPTIASLPLALTVPLTTTKSKQRPRSQLTSLASNRIPKLLLLSMVAVSQFLALSLMGPCLMYLSRLALPLQHLLVEVVLSSSIFLMTRRRPFLFWVLSLEALLFYLLDDKKTAVLVLGSFSGSFAGVQKGILDGINNVKAKGATRLLVDVTNNGGGYICLAAWLHRVLAGPGPGTEPQPGLDGSLAGPGPGTEPQPGLDGSVRAQDLAQKITAKIVANNTGVDPSGEMLYNPLSWRDTNSKRFPANFNWLDPAINMRINDVPDKFSQKIGDDCIPYDLTPPATKPFEFDNIAILNNGRCASSCSLFTISMRTKYNVKTVVVGGKPGTTQQYCGVVGGQSLNFAAIDSDVKTAGLKNDPLAPSDFIGDNYQGITWKLGYSILDQNKFEEFQTHPAQFAFPLLPSTVNNPVALWNDITKRLWPN</sequence>
<name>A0A8H3HAQ4_9AGAM</name>
<dbReference type="PANTHER" id="PTHR37049:SF4">
    <property type="entry name" value="RHODANESE DOMAIN-CONTAINING PROTEIN"/>
    <property type="match status" value="1"/>
</dbReference>
<dbReference type="Proteomes" id="UP000663861">
    <property type="component" value="Unassembled WGS sequence"/>
</dbReference>
<protein>
    <recommendedName>
        <fullName evidence="5">Tail specific protease domain-containing protein</fullName>
    </recommendedName>
</protein>
<keyword evidence="2" id="KW-0732">Signal</keyword>
<dbReference type="SUPFAM" id="SSF52096">
    <property type="entry name" value="ClpP/crotonase"/>
    <property type="match status" value="1"/>
</dbReference>